<dbReference type="CDD" id="cd02440">
    <property type="entry name" value="AdoMet_MTases"/>
    <property type="match status" value="1"/>
</dbReference>
<name>A0A9W9CUY9_9PEZI</name>
<protein>
    <recommendedName>
        <fullName evidence="4">Methyltransferase type 11 domain-containing protein</fullName>
    </recommendedName>
</protein>
<dbReference type="InterPro" id="IPR051052">
    <property type="entry name" value="Diverse_substrate_MTase"/>
</dbReference>
<accession>A0A9W9CUY9</accession>
<evidence type="ECO:0000313" key="5">
    <source>
        <dbReference type="EMBL" id="KAJ4389523.1"/>
    </source>
</evidence>
<sequence length="314" mass="34847">MYPTDDDKLFDKDKSFWDNYLRGRPKPPASLFRRIFDYHVVHGGSFDVVHDVGAGNGPFAPILASRFTHVILSDVATSNMELAEQRLGNTGTFKYRTARMDEIEDLAPSSVDMVFASNVMHFGADQQATMAAMAKQLKPGGTFACAVFGPARFEDPNLQRLWEQISHQGGRELLQKSSCLQQTARVMARTDGLYNVAPLDLRYFAPGALRIHLNMSKGGFTPLLPPEMTQFDIEPNHTGPDDVQAFENETGWAFEMDASEVLEHMLSFPFVDPSSTVIDTLLRGVNTLAAQGNGTAKFRGWWPAKLILATANEQ</sequence>
<feature type="domain" description="Methyltransferase type 11" evidence="4">
    <location>
        <begin position="51"/>
        <end position="145"/>
    </location>
</feature>
<dbReference type="EMBL" id="JAPEVB010000004">
    <property type="protein sequence ID" value="KAJ4389523.1"/>
    <property type="molecule type" value="Genomic_DNA"/>
</dbReference>
<dbReference type="Proteomes" id="UP001140453">
    <property type="component" value="Unassembled WGS sequence"/>
</dbReference>
<organism evidence="5 6">
    <name type="scientific">Gnomoniopsis smithogilvyi</name>
    <dbReference type="NCBI Taxonomy" id="1191159"/>
    <lineage>
        <taxon>Eukaryota</taxon>
        <taxon>Fungi</taxon>
        <taxon>Dikarya</taxon>
        <taxon>Ascomycota</taxon>
        <taxon>Pezizomycotina</taxon>
        <taxon>Sordariomycetes</taxon>
        <taxon>Sordariomycetidae</taxon>
        <taxon>Diaporthales</taxon>
        <taxon>Gnomoniaceae</taxon>
        <taxon>Gnomoniopsis</taxon>
    </lineage>
</organism>
<dbReference type="GO" id="GO:0008757">
    <property type="term" value="F:S-adenosylmethionine-dependent methyltransferase activity"/>
    <property type="evidence" value="ECO:0007669"/>
    <property type="project" value="InterPro"/>
</dbReference>
<evidence type="ECO:0000256" key="3">
    <source>
        <dbReference type="ARBA" id="ARBA00022679"/>
    </source>
</evidence>
<evidence type="ECO:0000256" key="2">
    <source>
        <dbReference type="ARBA" id="ARBA00022603"/>
    </source>
</evidence>
<dbReference type="InterPro" id="IPR029063">
    <property type="entry name" value="SAM-dependent_MTases_sf"/>
</dbReference>
<dbReference type="SUPFAM" id="SSF53335">
    <property type="entry name" value="S-adenosyl-L-methionine-dependent methyltransferases"/>
    <property type="match status" value="1"/>
</dbReference>
<evidence type="ECO:0000313" key="6">
    <source>
        <dbReference type="Proteomes" id="UP001140453"/>
    </source>
</evidence>
<gene>
    <name evidence="5" type="ORF">N0V93_006993</name>
</gene>
<dbReference type="PANTHER" id="PTHR44942:SF4">
    <property type="entry name" value="METHYLTRANSFERASE TYPE 11 DOMAIN-CONTAINING PROTEIN"/>
    <property type="match status" value="1"/>
</dbReference>
<keyword evidence="2" id="KW-0489">Methyltransferase</keyword>
<evidence type="ECO:0000256" key="1">
    <source>
        <dbReference type="ARBA" id="ARBA00008361"/>
    </source>
</evidence>
<comment type="caution">
    <text evidence="5">The sequence shown here is derived from an EMBL/GenBank/DDBJ whole genome shotgun (WGS) entry which is preliminary data.</text>
</comment>
<dbReference type="Gene3D" id="3.40.50.150">
    <property type="entry name" value="Vaccinia Virus protein VP39"/>
    <property type="match status" value="1"/>
</dbReference>
<proteinExistence type="inferred from homology"/>
<dbReference type="InterPro" id="IPR013216">
    <property type="entry name" value="Methyltransf_11"/>
</dbReference>
<reference evidence="5" key="1">
    <citation type="submission" date="2022-10" db="EMBL/GenBank/DDBJ databases">
        <title>Tapping the CABI collections for fungal endophytes: first genome assemblies for Collariella, Neodidymelliopsis, Ascochyta clinopodiicola, Didymella pomorum, Didymosphaeria variabile, Neocosmospora piperis and Neocucurbitaria cava.</title>
        <authorList>
            <person name="Hill R."/>
        </authorList>
    </citation>
    <scope>NUCLEOTIDE SEQUENCE</scope>
    <source>
        <strain evidence="5">IMI 355082</strain>
    </source>
</reference>
<dbReference type="Pfam" id="PF08241">
    <property type="entry name" value="Methyltransf_11"/>
    <property type="match status" value="1"/>
</dbReference>
<comment type="similarity">
    <text evidence="1">Belongs to the methyltransferase superfamily.</text>
</comment>
<dbReference type="PANTHER" id="PTHR44942">
    <property type="entry name" value="METHYLTRANSF_11 DOMAIN-CONTAINING PROTEIN"/>
    <property type="match status" value="1"/>
</dbReference>
<dbReference type="AlphaFoldDB" id="A0A9W9CUY9"/>
<evidence type="ECO:0000259" key="4">
    <source>
        <dbReference type="Pfam" id="PF08241"/>
    </source>
</evidence>
<keyword evidence="3" id="KW-0808">Transferase</keyword>
<keyword evidence="6" id="KW-1185">Reference proteome</keyword>
<dbReference type="OrthoDB" id="10027013at2759"/>
<dbReference type="GO" id="GO:0032259">
    <property type="term" value="P:methylation"/>
    <property type="evidence" value="ECO:0007669"/>
    <property type="project" value="UniProtKB-KW"/>
</dbReference>